<dbReference type="KEGG" id="llu:AKJ09_07350"/>
<reference evidence="2 3" key="1">
    <citation type="submission" date="2015-08" db="EMBL/GenBank/DDBJ databases">
        <authorList>
            <person name="Babu N.S."/>
            <person name="Beckwith C.J."/>
            <person name="Beseler K.G."/>
            <person name="Brison A."/>
            <person name="Carone J.V."/>
            <person name="Caskin T.P."/>
            <person name="Diamond M."/>
            <person name="Durham M.E."/>
            <person name="Foxe J.M."/>
            <person name="Go M."/>
            <person name="Henderson B.A."/>
            <person name="Jones I.B."/>
            <person name="McGettigan J.A."/>
            <person name="Micheletti S.J."/>
            <person name="Nasrallah M.E."/>
            <person name="Ortiz D."/>
            <person name="Piller C.R."/>
            <person name="Privatt S.R."/>
            <person name="Schneider S.L."/>
            <person name="Sharp S."/>
            <person name="Smith T.C."/>
            <person name="Stanton J.D."/>
            <person name="Ullery H.E."/>
            <person name="Wilson R.J."/>
            <person name="Serrano M.G."/>
            <person name="Buck G."/>
            <person name="Lee V."/>
            <person name="Wang Y."/>
            <person name="Carvalho R."/>
            <person name="Voegtly L."/>
            <person name="Shi R."/>
            <person name="Duckworth R."/>
            <person name="Johnson A."/>
            <person name="Loviza R."/>
            <person name="Walstead R."/>
            <person name="Shah Z."/>
            <person name="Kiflezghi M."/>
            <person name="Wade K."/>
            <person name="Ball S.L."/>
            <person name="Bradley K.W."/>
            <person name="Asai D.J."/>
            <person name="Bowman C.A."/>
            <person name="Russell D.A."/>
            <person name="Pope W.H."/>
            <person name="Jacobs-Sera D."/>
            <person name="Hendrix R.W."/>
            <person name="Hatfull G.F."/>
        </authorList>
    </citation>
    <scope>NUCLEOTIDE SEQUENCE [LARGE SCALE GENOMIC DNA]</scope>
    <source>
        <strain evidence="2 3">DSM 27648</strain>
    </source>
</reference>
<proteinExistence type="predicted"/>
<sequence>MAIRAPAAAPMVEDASMSSKHASIWLVAIVCFVLGCGVGLVAGVLVVKEGREFVANTFRSERTAAVDNPIAVERPAFRFQHAGNWKVDVGASDYDPDHSFSIDTPGQSFMLFEIADAQLTPRSVLEQHIEAQTSKVMKSATRTSFTKWGAHEGEGAVLEGKLLGLTPGSIRIFCFRSHEQTFTVIEQSYDEDRAQVEPGFALVERTFQLKEP</sequence>
<keyword evidence="1" id="KW-1133">Transmembrane helix</keyword>
<name>A0A0K1Q4T7_9BACT</name>
<keyword evidence="1" id="KW-0472">Membrane</keyword>
<gene>
    <name evidence="2" type="ORF">AKJ09_07350</name>
</gene>
<dbReference type="AlphaFoldDB" id="A0A0K1Q4T7"/>
<keyword evidence="1" id="KW-0812">Transmembrane</keyword>
<evidence type="ECO:0000256" key="1">
    <source>
        <dbReference type="SAM" id="Phobius"/>
    </source>
</evidence>
<dbReference type="EMBL" id="CP012333">
    <property type="protein sequence ID" value="AKV00687.1"/>
    <property type="molecule type" value="Genomic_DNA"/>
</dbReference>
<dbReference type="Proteomes" id="UP000064967">
    <property type="component" value="Chromosome"/>
</dbReference>
<organism evidence="2 3">
    <name type="scientific">Labilithrix luteola</name>
    <dbReference type="NCBI Taxonomy" id="1391654"/>
    <lineage>
        <taxon>Bacteria</taxon>
        <taxon>Pseudomonadati</taxon>
        <taxon>Myxococcota</taxon>
        <taxon>Polyangia</taxon>
        <taxon>Polyangiales</taxon>
        <taxon>Labilitrichaceae</taxon>
        <taxon>Labilithrix</taxon>
    </lineage>
</organism>
<feature type="transmembrane region" description="Helical" evidence="1">
    <location>
        <begin position="24"/>
        <end position="47"/>
    </location>
</feature>
<keyword evidence="3" id="KW-1185">Reference proteome</keyword>
<protein>
    <submittedName>
        <fullName evidence="2">Uncharacterized protein</fullName>
    </submittedName>
</protein>
<evidence type="ECO:0000313" key="3">
    <source>
        <dbReference type="Proteomes" id="UP000064967"/>
    </source>
</evidence>
<accession>A0A0K1Q4T7</accession>
<evidence type="ECO:0000313" key="2">
    <source>
        <dbReference type="EMBL" id="AKV00687.1"/>
    </source>
</evidence>